<keyword evidence="3" id="KW-1185">Reference proteome</keyword>
<organism evidence="2 3">
    <name type="scientific">Staphylotrichum tortipilum</name>
    <dbReference type="NCBI Taxonomy" id="2831512"/>
    <lineage>
        <taxon>Eukaryota</taxon>
        <taxon>Fungi</taxon>
        <taxon>Dikarya</taxon>
        <taxon>Ascomycota</taxon>
        <taxon>Pezizomycotina</taxon>
        <taxon>Sordariomycetes</taxon>
        <taxon>Sordariomycetidae</taxon>
        <taxon>Sordariales</taxon>
        <taxon>Chaetomiaceae</taxon>
        <taxon>Staphylotrichum</taxon>
    </lineage>
</organism>
<evidence type="ECO:0000313" key="3">
    <source>
        <dbReference type="Proteomes" id="UP001303889"/>
    </source>
</evidence>
<dbReference type="EMBL" id="MU856168">
    <property type="protein sequence ID" value="KAK3897434.1"/>
    <property type="molecule type" value="Genomic_DNA"/>
</dbReference>
<gene>
    <name evidence="2" type="ORF">C8A05DRAFT_19805</name>
</gene>
<accession>A0AAN6MC50</accession>
<name>A0AAN6MC50_9PEZI</name>
<protein>
    <submittedName>
        <fullName evidence="2">Uncharacterized protein</fullName>
    </submittedName>
</protein>
<dbReference type="AlphaFoldDB" id="A0AAN6MC50"/>
<reference evidence="2" key="2">
    <citation type="submission" date="2023-05" db="EMBL/GenBank/DDBJ databases">
        <authorList>
            <consortium name="Lawrence Berkeley National Laboratory"/>
            <person name="Steindorff A."/>
            <person name="Hensen N."/>
            <person name="Bonometti L."/>
            <person name="Westerberg I."/>
            <person name="Brannstrom I.O."/>
            <person name="Guillou S."/>
            <person name="Cros-Aarteil S."/>
            <person name="Calhoun S."/>
            <person name="Haridas S."/>
            <person name="Kuo A."/>
            <person name="Mondo S."/>
            <person name="Pangilinan J."/>
            <person name="Riley R."/>
            <person name="Labutti K."/>
            <person name="Andreopoulos B."/>
            <person name="Lipzen A."/>
            <person name="Chen C."/>
            <person name="Yanf M."/>
            <person name="Daum C."/>
            <person name="Ng V."/>
            <person name="Clum A."/>
            <person name="Ohm R."/>
            <person name="Martin F."/>
            <person name="Silar P."/>
            <person name="Natvig D."/>
            <person name="Lalanne C."/>
            <person name="Gautier V."/>
            <person name="Ament-Velasquez S.L."/>
            <person name="Kruys A."/>
            <person name="Hutchinson M.I."/>
            <person name="Powell A.J."/>
            <person name="Barry K."/>
            <person name="Miller A.N."/>
            <person name="Grigoriev I.V."/>
            <person name="Debuchy R."/>
            <person name="Gladieux P."/>
            <person name="Thoren M.H."/>
            <person name="Johannesson H."/>
        </authorList>
    </citation>
    <scope>NUCLEOTIDE SEQUENCE</scope>
    <source>
        <strain evidence="2">CBS 103.79</strain>
    </source>
</reference>
<evidence type="ECO:0000313" key="2">
    <source>
        <dbReference type="EMBL" id="KAK3897434.1"/>
    </source>
</evidence>
<comment type="caution">
    <text evidence="2">The sequence shown here is derived from an EMBL/GenBank/DDBJ whole genome shotgun (WGS) entry which is preliminary data.</text>
</comment>
<proteinExistence type="predicted"/>
<feature type="compositionally biased region" description="Acidic residues" evidence="1">
    <location>
        <begin position="199"/>
        <end position="235"/>
    </location>
</feature>
<dbReference type="Proteomes" id="UP001303889">
    <property type="component" value="Unassembled WGS sequence"/>
</dbReference>
<feature type="region of interest" description="Disordered" evidence="1">
    <location>
        <begin position="183"/>
        <end position="238"/>
    </location>
</feature>
<sequence>MESIAASLTPRQKARLHEVADLMLQIYNTLARMRYLDPVWIQPGPHDLTAQMPQYESLGLDPSIIYLYHILPYIDSVKRYDLDFYDGGYFIDLRDPEQIERARNPMFGDDPKERMRPWMTPLSRQGNHTSVILYDAKRHVVGIFNPNDGGSSDRNLPDWWFMQTGEDGTERYFRRFDGVETECSKEEWEEADRERREAEEAEEDDGEEGDEEEDDDDDDDDEEEEEEEDENYWDEMDARPAAKVLRDIIRWYHELVELPGTGENNSGWSKDPVPTLYKKHGWPGEDFDGEAFLVDKLRAEAVRKAHADSQRPFDEVKSLQRQLEAYQEREPKLHEKAAAAKTLDEKWLARWELFRASKITPGLQKRLEGAQEAARLRQLPKPEDLPLLELKQIHMDLLTAKRKLAEWRGRTPDTEPIRYTAAKIREGVRATEQSIALHEKAHAACRADADRLCPGRAPLPFVGGEESNGWDLRGRVADLADQIEGCERGAEELRGWIAALPEGVVEARKLAEEDLERCVVGKRYCEKAWRTFMEIIEAAAKRKEAGDGGES</sequence>
<evidence type="ECO:0000256" key="1">
    <source>
        <dbReference type="SAM" id="MobiDB-lite"/>
    </source>
</evidence>
<reference evidence="2" key="1">
    <citation type="journal article" date="2023" name="Mol. Phylogenet. Evol.">
        <title>Genome-scale phylogeny and comparative genomics of the fungal order Sordariales.</title>
        <authorList>
            <person name="Hensen N."/>
            <person name="Bonometti L."/>
            <person name="Westerberg I."/>
            <person name="Brannstrom I.O."/>
            <person name="Guillou S."/>
            <person name="Cros-Aarteil S."/>
            <person name="Calhoun S."/>
            <person name="Haridas S."/>
            <person name="Kuo A."/>
            <person name="Mondo S."/>
            <person name="Pangilinan J."/>
            <person name="Riley R."/>
            <person name="LaButti K."/>
            <person name="Andreopoulos B."/>
            <person name="Lipzen A."/>
            <person name="Chen C."/>
            <person name="Yan M."/>
            <person name="Daum C."/>
            <person name="Ng V."/>
            <person name="Clum A."/>
            <person name="Steindorff A."/>
            <person name="Ohm R.A."/>
            <person name="Martin F."/>
            <person name="Silar P."/>
            <person name="Natvig D.O."/>
            <person name="Lalanne C."/>
            <person name="Gautier V."/>
            <person name="Ament-Velasquez S.L."/>
            <person name="Kruys A."/>
            <person name="Hutchinson M.I."/>
            <person name="Powell A.J."/>
            <person name="Barry K."/>
            <person name="Miller A.N."/>
            <person name="Grigoriev I.V."/>
            <person name="Debuchy R."/>
            <person name="Gladieux P."/>
            <person name="Hiltunen Thoren M."/>
            <person name="Johannesson H."/>
        </authorList>
    </citation>
    <scope>NUCLEOTIDE SEQUENCE</scope>
    <source>
        <strain evidence="2">CBS 103.79</strain>
    </source>
</reference>
<feature type="compositionally biased region" description="Basic and acidic residues" evidence="1">
    <location>
        <begin position="183"/>
        <end position="198"/>
    </location>
</feature>